<dbReference type="PANTHER" id="PTHR46365:SF1">
    <property type="entry name" value="COPPER TRANSPORT PROTEIN ATOX1"/>
    <property type="match status" value="1"/>
</dbReference>
<dbReference type="InterPro" id="IPR006121">
    <property type="entry name" value="HMA_dom"/>
</dbReference>
<evidence type="ECO:0000256" key="4">
    <source>
        <dbReference type="ARBA" id="ARBA00023008"/>
    </source>
</evidence>
<keyword evidence="2" id="KW-0479">Metal-binding</keyword>
<comment type="caution">
    <text evidence="9">The sequence shown here is derived from an EMBL/GenBank/DDBJ whole genome shotgun (WGS) entry which is preliminary data.</text>
</comment>
<evidence type="ECO:0000256" key="3">
    <source>
        <dbReference type="ARBA" id="ARBA00022796"/>
    </source>
</evidence>
<evidence type="ECO:0000256" key="1">
    <source>
        <dbReference type="ARBA" id="ARBA00022448"/>
    </source>
</evidence>
<dbReference type="Proteomes" id="UP000022910">
    <property type="component" value="Unassembled WGS sequence"/>
</dbReference>
<keyword evidence="6" id="KW-0143">Chaperone</keyword>
<evidence type="ECO:0000313" key="10">
    <source>
        <dbReference type="Proteomes" id="UP000022910"/>
    </source>
</evidence>
<keyword evidence="10" id="KW-1185">Reference proteome</keyword>
<dbReference type="OMA" id="MTHTYKF"/>
<dbReference type="InterPro" id="IPR051881">
    <property type="entry name" value="Copper_transport_ATOX1-like"/>
</dbReference>
<dbReference type="GO" id="GO:0005829">
    <property type="term" value="C:cytosol"/>
    <property type="evidence" value="ECO:0007669"/>
    <property type="project" value="TreeGrafter"/>
</dbReference>
<dbReference type="GO" id="GO:0006825">
    <property type="term" value="P:copper ion transport"/>
    <property type="evidence" value="ECO:0007669"/>
    <property type="project" value="UniProtKB-KW"/>
</dbReference>
<comment type="similarity">
    <text evidence="7">Belongs to the ATX1 family.</text>
</comment>
<feature type="domain" description="HMA" evidence="8">
    <location>
        <begin position="6"/>
        <end position="69"/>
    </location>
</feature>
<dbReference type="SUPFAM" id="SSF55008">
    <property type="entry name" value="HMA, heavy metal-associated domain"/>
    <property type="match status" value="1"/>
</dbReference>
<reference evidence="9 10" key="1">
    <citation type="submission" date="2014-02" db="EMBL/GenBank/DDBJ databases">
        <title>Single nucleus genome sequencing reveals high similarity among nuclei of an endomycorrhizal fungus.</title>
        <authorList>
            <person name="Lin K."/>
            <person name="Geurts R."/>
            <person name="Zhang Z."/>
            <person name="Limpens E."/>
            <person name="Saunders D.G."/>
            <person name="Mu D."/>
            <person name="Pang E."/>
            <person name="Cao H."/>
            <person name="Cha H."/>
            <person name="Lin T."/>
            <person name="Zhou Q."/>
            <person name="Shang Y."/>
            <person name="Li Y."/>
            <person name="Ivanov S."/>
            <person name="Sharma T."/>
            <person name="Velzen R.V."/>
            <person name="Ruijter N.D."/>
            <person name="Aanen D.K."/>
            <person name="Win J."/>
            <person name="Kamoun S."/>
            <person name="Bisseling T."/>
            <person name="Huang S."/>
        </authorList>
    </citation>
    <scope>NUCLEOTIDE SEQUENCE [LARGE SCALE GENOMIC DNA]</scope>
    <source>
        <strain evidence="10">DAOM197198w</strain>
    </source>
</reference>
<dbReference type="GO" id="GO:0016531">
    <property type="term" value="F:copper chaperone activity"/>
    <property type="evidence" value="ECO:0007669"/>
    <property type="project" value="TreeGrafter"/>
</dbReference>
<sequence length="72" mass="7868">MSENQTTYTFEVEPMTCSGCTKAVEKALNNLGGMESIDFDLEKKTVVVKTAKSPNEIIEAIKKTGKTAKIPE</sequence>
<dbReference type="GO" id="GO:0046872">
    <property type="term" value="F:metal ion binding"/>
    <property type="evidence" value="ECO:0007669"/>
    <property type="project" value="UniProtKB-KW"/>
</dbReference>
<dbReference type="EMBL" id="JEMT01014398">
    <property type="protein sequence ID" value="EXX73535.1"/>
    <property type="molecule type" value="Genomic_DNA"/>
</dbReference>
<keyword evidence="5" id="KW-0406">Ion transport</keyword>
<dbReference type="PROSITE" id="PS50846">
    <property type="entry name" value="HMA_2"/>
    <property type="match status" value="1"/>
</dbReference>
<dbReference type="FunFam" id="3.30.70.100:FF:000008">
    <property type="entry name" value="Copper transport protein ATOX1"/>
    <property type="match status" value="1"/>
</dbReference>
<evidence type="ECO:0000256" key="5">
    <source>
        <dbReference type="ARBA" id="ARBA00023065"/>
    </source>
</evidence>
<dbReference type="SMR" id="A0A015K1K6"/>
<evidence type="ECO:0000256" key="2">
    <source>
        <dbReference type="ARBA" id="ARBA00022723"/>
    </source>
</evidence>
<evidence type="ECO:0000259" key="8">
    <source>
        <dbReference type="PROSITE" id="PS50846"/>
    </source>
</evidence>
<evidence type="ECO:0000313" key="9">
    <source>
        <dbReference type="EMBL" id="EXX73535.1"/>
    </source>
</evidence>
<accession>A0A015K1K6</accession>
<evidence type="ECO:0000256" key="7">
    <source>
        <dbReference type="ARBA" id="ARBA00038171"/>
    </source>
</evidence>
<organism evidence="9 10">
    <name type="scientific">Rhizophagus irregularis (strain DAOM 197198w)</name>
    <name type="common">Glomus intraradices</name>
    <dbReference type="NCBI Taxonomy" id="1432141"/>
    <lineage>
        <taxon>Eukaryota</taxon>
        <taxon>Fungi</taxon>
        <taxon>Fungi incertae sedis</taxon>
        <taxon>Mucoromycota</taxon>
        <taxon>Glomeromycotina</taxon>
        <taxon>Glomeromycetes</taxon>
        <taxon>Glomerales</taxon>
        <taxon>Glomeraceae</taxon>
        <taxon>Rhizophagus</taxon>
    </lineage>
</organism>
<dbReference type="Pfam" id="PF00403">
    <property type="entry name" value="HMA"/>
    <property type="match status" value="1"/>
</dbReference>
<keyword evidence="1" id="KW-0813">Transport</keyword>
<dbReference type="Gene3D" id="3.30.70.100">
    <property type="match status" value="1"/>
</dbReference>
<keyword evidence="3" id="KW-0187">Copper transport</keyword>
<gene>
    <name evidence="9" type="ORF">RirG_059350</name>
</gene>
<name>A0A015K1K6_RHIIW</name>
<dbReference type="CDD" id="cd00371">
    <property type="entry name" value="HMA"/>
    <property type="match status" value="1"/>
</dbReference>
<keyword evidence="4" id="KW-0186">Copper</keyword>
<protein>
    <submittedName>
        <fullName evidence="9">Atx1p</fullName>
    </submittedName>
</protein>
<dbReference type="AlphaFoldDB" id="A0A015K1K6"/>
<dbReference type="HOGENOM" id="CLU_134973_3_1_1"/>
<dbReference type="OrthoDB" id="689350at2759"/>
<dbReference type="STRING" id="1432141.A0A015K1K6"/>
<dbReference type="InterPro" id="IPR036163">
    <property type="entry name" value="HMA_dom_sf"/>
</dbReference>
<evidence type="ECO:0000256" key="6">
    <source>
        <dbReference type="ARBA" id="ARBA00023186"/>
    </source>
</evidence>
<proteinExistence type="inferred from homology"/>
<dbReference type="PANTHER" id="PTHR46365">
    <property type="entry name" value="COPPER TRANSPORT PROTEIN ATOX1"/>
    <property type="match status" value="1"/>
</dbReference>